<evidence type="ECO:0000313" key="2">
    <source>
        <dbReference type="Proteomes" id="UP001174909"/>
    </source>
</evidence>
<feature type="non-terminal residue" evidence="1">
    <location>
        <position position="1"/>
    </location>
</feature>
<dbReference type="AlphaFoldDB" id="A0AA35SQQ7"/>
<evidence type="ECO:0000313" key="1">
    <source>
        <dbReference type="EMBL" id="CAI8033558.1"/>
    </source>
</evidence>
<dbReference type="EMBL" id="CASHTH010002677">
    <property type="protein sequence ID" value="CAI8033558.1"/>
    <property type="molecule type" value="Genomic_DNA"/>
</dbReference>
<gene>
    <name evidence="1" type="ORF">GBAR_LOCUS18924</name>
</gene>
<protein>
    <submittedName>
        <fullName evidence="1">Uncharacterized protein</fullName>
    </submittedName>
</protein>
<accession>A0AA35SQQ7</accession>
<proteinExistence type="predicted"/>
<sequence>MDERMKSLWVVVVAGFIFSLLQIGTCQCDVVRLAAAVHETLSPFMTEMREGLAAVEAKQEDFSEKLM</sequence>
<organism evidence="1 2">
    <name type="scientific">Geodia barretti</name>
    <name type="common">Barrett's horny sponge</name>
    <dbReference type="NCBI Taxonomy" id="519541"/>
    <lineage>
        <taxon>Eukaryota</taxon>
        <taxon>Metazoa</taxon>
        <taxon>Porifera</taxon>
        <taxon>Demospongiae</taxon>
        <taxon>Heteroscleromorpha</taxon>
        <taxon>Tetractinellida</taxon>
        <taxon>Astrophorina</taxon>
        <taxon>Geodiidae</taxon>
        <taxon>Geodia</taxon>
    </lineage>
</organism>
<comment type="caution">
    <text evidence="1">The sequence shown here is derived from an EMBL/GenBank/DDBJ whole genome shotgun (WGS) entry which is preliminary data.</text>
</comment>
<name>A0AA35SQQ7_GEOBA</name>
<keyword evidence="2" id="KW-1185">Reference proteome</keyword>
<reference evidence="1" key="1">
    <citation type="submission" date="2023-03" db="EMBL/GenBank/DDBJ databases">
        <authorList>
            <person name="Steffen K."/>
            <person name="Cardenas P."/>
        </authorList>
    </citation>
    <scope>NUCLEOTIDE SEQUENCE</scope>
</reference>
<dbReference type="Proteomes" id="UP001174909">
    <property type="component" value="Unassembled WGS sequence"/>
</dbReference>